<accession>A0ACC2IRQ6</accession>
<name>A0ACC2IRQ6_9PLEO</name>
<organism evidence="1 2">
    <name type="scientific">Boeremia exigua</name>
    <dbReference type="NCBI Taxonomy" id="749465"/>
    <lineage>
        <taxon>Eukaryota</taxon>
        <taxon>Fungi</taxon>
        <taxon>Dikarya</taxon>
        <taxon>Ascomycota</taxon>
        <taxon>Pezizomycotina</taxon>
        <taxon>Dothideomycetes</taxon>
        <taxon>Pleosporomycetidae</taxon>
        <taxon>Pleosporales</taxon>
        <taxon>Pleosporineae</taxon>
        <taxon>Didymellaceae</taxon>
        <taxon>Boeremia</taxon>
    </lineage>
</organism>
<keyword evidence="2" id="KW-1185">Reference proteome</keyword>
<dbReference type="EMBL" id="JAPHNI010000039">
    <property type="protein sequence ID" value="KAJ8117850.1"/>
    <property type="molecule type" value="Genomic_DNA"/>
</dbReference>
<comment type="caution">
    <text evidence="1">The sequence shown here is derived from an EMBL/GenBank/DDBJ whole genome shotgun (WGS) entry which is preliminary data.</text>
</comment>
<proteinExistence type="predicted"/>
<evidence type="ECO:0000313" key="1">
    <source>
        <dbReference type="EMBL" id="KAJ8117850.1"/>
    </source>
</evidence>
<evidence type="ECO:0000313" key="2">
    <source>
        <dbReference type="Proteomes" id="UP001153331"/>
    </source>
</evidence>
<reference evidence="1" key="1">
    <citation type="submission" date="2022-11" db="EMBL/GenBank/DDBJ databases">
        <title>Genome Sequence of Boeremia exigua.</title>
        <authorList>
            <person name="Buettner E."/>
        </authorList>
    </citation>
    <scope>NUCLEOTIDE SEQUENCE</scope>
    <source>
        <strain evidence="1">CU02</strain>
    </source>
</reference>
<protein>
    <submittedName>
        <fullName evidence="1">Uncharacterized protein</fullName>
    </submittedName>
</protein>
<sequence>MWILDFASKVGFFVSYVLTFFLVLEVVRLVCTDANKREAEKLLDAYARGREQEKEHEKSCRLPVKELEHELENYSGLRTQTQQPQTPQRHTRRAVLDHTPFAERRPISEEKEKRKRSQTPTRLRKRSDTLNSTNSSDSRHSSQSKNSSGTSESRRSSRSYRDSSPESISSKSSSRHASPGFRRIKDAQGASLSLHRLLKQKA</sequence>
<dbReference type="Proteomes" id="UP001153331">
    <property type="component" value="Unassembled WGS sequence"/>
</dbReference>
<gene>
    <name evidence="1" type="ORF">OPT61_g1062</name>
</gene>